<feature type="compositionally biased region" description="Acidic residues" evidence="1">
    <location>
        <begin position="107"/>
        <end position="116"/>
    </location>
</feature>
<dbReference type="AlphaFoldDB" id="A0A067D8Q7"/>
<gene>
    <name evidence="2" type="ORF">CISIN_1g0436311mg</name>
</gene>
<feature type="compositionally biased region" description="Low complexity" evidence="1">
    <location>
        <begin position="94"/>
        <end position="105"/>
    </location>
</feature>
<protein>
    <submittedName>
        <fullName evidence="2">Uncharacterized protein</fullName>
    </submittedName>
</protein>
<evidence type="ECO:0000313" key="3">
    <source>
        <dbReference type="Proteomes" id="UP000027120"/>
    </source>
</evidence>
<dbReference type="Proteomes" id="UP000027120">
    <property type="component" value="Unassembled WGS sequence"/>
</dbReference>
<dbReference type="STRING" id="2711.A0A067D8Q7"/>
<proteinExistence type="predicted"/>
<dbReference type="EMBL" id="KK789213">
    <property type="protein sequence ID" value="KDO37950.1"/>
    <property type="molecule type" value="Genomic_DNA"/>
</dbReference>
<feature type="non-terminal residue" evidence="2">
    <location>
        <position position="116"/>
    </location>
</feature>
<dbReference type="GO" id="GO:0009411">
    <property type="term" value="P:response to UV"/>
    <property type="evidence" value="ECO:0007669"/>
    <property type="project" value="InterPro"/>
</dbReference>
<dbReference type="PANTHER" id="PTHR28670">
    <property type="entry name" value="UV-STIMULATED SCAFFOLD PROTEIN A"/>
    <property type="match status" value="1"/>
</dbReference>
<evidence type="ECO:0000256" key="1">
    <source>
        <dbReference type="SAM" id="MobiDB-lite"/>
    </source>
</evidence>
<accession>A0A067D8Q7</accession>
<name>A0A067D8Q7_CITSI</name>
<reference evidence="2 3" key="1">
    <citation type="submission" date="2014-04" db="EMBL/GenBank/DDBJ databases">
        <authorList>
            <consortium name="International Citrus Genome Consortium"/>
            <person name="Gmitter F."/>
            <person name="Chen C."/>
            <person name="Farmerie W."/>
            <person name="Harkins T."/>
            <person name="Desany B."/>
            <person name="Mohiuddin M."/>
            <person name="Kodira C."/>
            <person name="Borodovsky M."/>
            <person name="Lomsadze A."/>
            <person name="Burns P."/>
            <person name="Jenkins J."/>
            <person name="Prochnik S."/>
            <person name="Shu S."/>
            <person name="Chapman J."/>
            <person name="Pitluck S."/>
            <person name="Schmutz J."/>
            <person name="Rokhsar D."/>
        </authorList>
    </citation>
    <scope>NUCLEOTIDE SEQUENCE</scope>
</reference>
<feature type="region of interest" description="Disordered" evidence="1">
    <location>
        <begin position="93"/>
        <end position="116"/>
    </location>
</feature>
<dbReference type="InterPro" id="IPR018610">
    <property type="entry name" value="UVSSA"/>
</dbReference>
<dbReference type="PANTHER" id="PTHR28670:SF1">
    <property type="entry name" value="UV-STIMULATED SCAFFOLD PROTEIN A"/>
    <property type="match status" value="1"/>
</dbReference>
<evidence type="ECO:0000313" key="2">
    <source>
        <dbReference type="EMBL" id="KDO37950.1"/>
    </source>
</evidence>
<sequence>ATLYKEEQVEIQPWYDEGNPINQSTSSIEKSSLRDETLIDLGSDLGEQLAKQAIKNVRERDKEEARKRKIDKQLLNRAKLAEVREHNEAVLRDAALASTSRSAAAGDEAEDTNGRR</sequence>
<keyword evidence="3" id="KW-1185">Reference proteome</keyword>
<organism evidence="2 3">
    <name type="scientific">Citrus sinensis</name>
    <name type="common">Sweet orange</name>
    <name type="synonym">Citrus aurantium var. sinensis</name>
    <dbReference type="NCBI Taxonomy" id="2711"/>
    <lineage>
        <taxon>Eukaryota</taxon>
        <taxon>Viridiplantae</taxon>
        <taxon>Streptophyta</taxon>
        <taxon>Embryophyta</taxon>
        <taxon>Tracheophyta</taxon>
        <taxon>Spermatophyta</taxon>
        <taxon>Magnoliopsida</taxon>
        <taxon>eudicotyledons</taxon>
        <taxon>Gunneridae</taxon>
        <taxon>Pentapetalae</taxon>
        <taxon>rosids</taxon>
        <taxon>malvids</taxon>
        <taxon>Sapindales</taxon>
        <taxon>Rutaceae</taxon>
        <taxon>Aurantioideae</taxon>
        <taxon>Citrus</taxon>
    </lineage>
</organism>
<feature type="non-terminal residue" evidence="2">
    <location>
        <position position="1"/>
    </location>
</feature>